<name>A0A0R3T6Y3_RODNA</name>
<gene>
    <name evidence="1" type="ORF">HNAJ_LOCUS2820</name>
</gene>
<reference evidence="3" key="1">
    <citation type="submission" date="2017-02" db="UniProtKB">
        <authorList>
            <consortium name="WormBaseParasite"/>
        </authorList>
    </citation>
    <scope>IDENTIFICATION</scope>
</reference>
<dbReference type="WBParaSite" id="HNAJ_0000282101-mRNA-1">
    <property type="protein sequence ID" value="HNAJ_0000282101-mRNA-1"/>
    <property type="gene ID" value="HNAJ_0000282101"/>
</dbReference>
<dbReference type="Proteomes" id="UP000278807">
    <property type="component" value="Unassembled WGS sequence"/>
</dbReference>
<keyword evidence="2" id="KW-1185">Reference proteome</keyword>
<reference evidence="1 2" key="2">
    <citation type="submission" date="2018-11" db="EMBL/GenBank/DDBJ databases">
        <authorList>
            <consortium name="Pathogen Informatics"/>
        </authorList>
    </citation>
    <scope>NUCLEOTIDE SEQUENCE [LARGE SCALE GENOMIC DNA]</scope>
</reference>
<proteinExistence type="predicted"/>
<organism evidence="3">
    <name type="scientific">Rodentolepis nana</name>
    <name type="common">Dwarf tapeworm</name>
    <name type="synonym">Hymenolepis nana</name>
    <dbReference type="NCBI Taxonomy" id="102285"/>
    <lineage>
        <taxon>Eukaryota</taxon>
        <taxon>Metazoa</taxon>
        <taxon>Spiralia</taxon>
        <taxon>Lophotrochozoa</taxon>
        <taxon>Platyhelminthes</taxon>
        <taxon>Cestoda</taxon>
        <taxon>Eucestoda</taxon>
        <taxon>Cyclophyllidea</taxon>
        <taxon>Hymenolepididae</taxon>
        <taxon>Rodentolepis</taxon>
    </lineage>
</organism>
<sequence>MWPMGNSCFPLLSEALRRIENTTAGTSTSCNPSYPFKIIDRNRYCRP</sequence>
<evidence type="ECO:0000313" key="3">
    <source>
        <dbReference type="WBParaSite" id="HNAJ_0000282101-mRNA-1"/>
    </source>
</evidence>
<evidence type="ECO:0000313" key="2">
    <source>
        <dbReference type="Proteomes" id="UP000278807"/>
    </source>
</evidence>
<protein>
    <submittedName>
        <fullName evidence="1 3">Uncharacterized protein</fullName>
    </submittedName>
</protein>
<accession>A0A0R3T6Y3</accession>
<dbReference type="EMBL" id="UZAE01001487">
    <property type="protein sequence ID" value="VDN98679.1"/>
    <property type="molecule type" value="Genomic_DNA"/>
</dbReference>
<dbReference type="AlphaFoldDB" id="A0A0R3T6Y3"/>
<evidence type="ECO:0000313" key="1">
    <source>
        <dbReference type="EMBL" id="VDN98679.1"/>
    </source>
</evidence>